<feature type="region of interest" description="Disordered" evidence="2">
    <location>
        <begin position="290"/>
        <end position="331"/>
    </location>
</feature>
<proteinExistence type="predicted"/>
<evidence type="ECO:0000256" key="2">
    <source>
        <dbReference type="SAM" id="MobiDB-lite"/>
    </source>
</evidence>
<dbReference type="GO" id="GO:0045892">
    <property type="term" value="P:negative regulation of DNA-templated transcription"/>
    <property type="evidence" value="ECO:0007669"/>
    <property type="project" value="TreeGrafter"/>
</dbReference>
<sequence length="331" mass="39269">MSVNPFMPSTHGHPNFNPTKSVSTKNFSFDMPRTTKQPKPPDKPLIPYMRYSKKVWDDVKAQFPDLKVWEISKIVGQMWRDLDENEKQKYIDEFEVEKIEYNELLKQYHDSPAYLSWIASLKTKENEDREGIMMMMNKKRDKRSHNSNSNQSHNSPQRSDGRFSVQPMDGSDENDEYFSAKHLAAARYYRNNKLVNDIFTETIVPESRHAFDVKVQVLRRQVDSLTVYQKKMMDELQQIEERFQQKKHSLIESSEKFQNEMNKRFAPNDLDSTLKDHYRRTLIKTMEIMKGEQHHRQQQQQPSQPQNNINGVDDNKSNENQQETTDNNNNK</sequence>
<dbReference type="GO" id="GO:0016514">
    <property type="term" value="C:SWI/SNF complex"/>
    <property type="evidence" value="ECO:0007669"/>
    <property type="project" value="TreeGrafter"/>
</dbReference>
<dbReference type="Gene3D" id="1.10.30.10">
    <property type="entry name" value="High mobility group box domain"/>
    <property type="match status" value="1"/>
</dbReference>
<keyword evidence="5" id="KW-1185">Reference proteome</keyword>
<dbReference type="InterPro" id="IPR036910">
    <property type="entry name" value="HMG_box_dom_sf"/>
</dbReference>
<feature type="domain" description="HMG box" evidence="3">
    <location>
        <begin position="41"/>
        <end position="109"/>
    </location>
</feature>
<gene>
    <name evidence="4" type="primary">SMARCE1_2</name>
    <name evidence="4" type="ORF">DERF_013945</name>
</gene>
<feature type="compositionally biased region" description="Low complexity" evidence="2">
    <location>
        <begin position="318"/>
        <end position="331"/>
    </location>
</feature>
<dbReference type="EMBL" id="ASGP02000007">
    <property type="protein sequence ID" value="KAH9498018.1"/>
    <property type="molecule type" value="Genomic_DNA"/>
</dbReference>
<feature type="compositionally biased region" description="Low complexity" evidence="2">
    <location>
        <begin position="146"/>
        <end position="158"/>
    </location>
</feature>
<dbReference type="Proteomes" id="UP000790347">
    <property type="component" value="Unassembled WGS sequence"/>
</dbReference>
<feature type="region of interest" description="Disordered" evidence="2">
    <location>
        <begin position="1"/>
        <end position="23"/>
    </location>
</feature>
<dbReference type="InterPro" id="IPR009071">
    <property type="entry name" value="HMG_box_dom"/>
</dbReference>
<keyword evidence="1" id="KW-0238">DNA-binding</keyword>
<dbReference type="PANTHER" id="PTHR46232">
    <property type="entry name" value="SMARCE1 REGULATOR OF CHROMATIN"/>
    <property type="match status" value="1"/>
</dbReference>
<dbReference type="SUPFAM" id="SSF47095">
    <property type="entry name" value="HMG-box"/>
    <property type="match status" value="1"/>
</dbReference>
<keyword evidence="1" id="KW-0539">Nucleus</keyword>
<reference evidence="4" key="1">
    <citation type="submission" date="2013-05" db="EMBL/GenBank/DDBJ databases">
        <authorList>
            <person name="Yim A.K.Y."/>
            <person name="Chan T.F."/>
            <person name="Ji K.M."/>
            <person name="Liu X.Y."/>
            <person name="Zhou J.W."/>
            <person name="Li R.Q."/>
            <person name="Yang K.Y."/>
            <person name="Li J."/>
            <person name="Li M."/>
            <person name="Law P.T.W."/>
            <person name="Wu Y.L."/>
            <person name="Cai Z.L."/>
            <person name="Qin H."/>
            <person name="Bao Y."/>
            <person name="Leung R.K.K."/>
            <person name="Ng P.K.S."/>
            <person name="Zou J."/>
            <person name="Zhong X.J."/>
            <person name="Ran P.X."/>
            <person name="Zhong N.S."/>
            <person name="Liu Z.G."/>
            <person name="Tsui S.K.W."/>
        </authorList>
    </citation>
    <scope>NUCLEOTIDE SEQUENCE</scope>
    <source>
        <strain evidence="4">Derf</strain>
        <tissue evidence="4">Whole organism</tissue>
    </source>
</reference>
<evidence type="ECO:0000313" key="4">
    <source>
        <dbReference type="EMBL" id="KAH9498018.1"/>
    </source>
</evidence>
<dbReference type="PROSITE" id="PS50118">
    <property type="entry name" value="HMG_BOX_2"/>
    <property type="match status" value="1"/>
</dbReference>
<dbReference type="GO" id="GO:0016922">
    <property type="term" value="F:nuclear receptor binding"/>
    <property type="evidence" value="ECO:0007669"/>
    <property type="project" value="TreeGrafter"/>
</dbReference>
<dbReference type="Pfam" id="PF00505">
    <property type="entry name" value="HMG_box"/>
    <property type="match status" value="1"/>
</dbReference>
<dbReference type="CDD" id="cd21983">
    <property type="entry name" value="HMG-box_SMARCE1"/>
    <property type="match status" value="1"/>
</dbReference>
<comment type="caution">
    <text evidence="4">The sequence shown here is derived from an EMBL/GenBank/DDBJ whole genome shotgun (WGS) entry which is preliminary data.</text>
</comment>
<feature type="DNA-binding region" description="HMG box" evidence="1">
    <location>
        <begin position="41"/>
        <end position="109"/>
    </location>
</feature>
<dbReference type="AlphaFoldDB" id="A0A922HQU5"/>
<evidence type="ECO:0000256" key="1">
    <source>
        <dbReference type="PROSITE-ProRule" id="PRU00267"/>
    </source>
</evidence>
<organism evidence="4 5">
    <name type="scientific">Dermatophagoides farinae</name>
    <name type="common">American house dust mite</name>
    <dbReference type="NCBI Taxonomy" id="6954"/>
    <lineage>
        <taxon>Eukaryota</taxon>
        <taxon>Metazoa</taxon>
        <taxon>Ecdysozoa</taxon>
        <taxon>Arthropoda</taxon>
        <taxon>Chelicerata</taxon>
        <taxon>Arachnida</taxon>
        <taxon>Acari</taxon>
        <taxon>Acariformes</taxon>
        <taxon>Sarcoptiformes</taxon>
        <taxon>Astigmata</taxon>
        <taxon>Psoroptidia</taxon>
        <taxon>Analgoidea</taxon>
        <taxon>Pyroglyphidae</taxon>
        <taxon>Dermatophagoidinae</taxon>
        <taxon>Dermatophagoides</taxon>
    </lineage>
</organism>
<reference evidence="4" key="2">
    <citation type="journal article" date="2022" name="Res Sq">
        <title>Comparative Genomics Reveals Insights into the Divergent Evolution of Astigmatic Mites and Household Pest Adaptations.</title>
        <authorList>
            <person name="Xiong Q."/>
            <person name="Wan A.T.-Y."/>
            <person name="Liu X.-Y."/>
            <person name="Fung C.S.-H."/>
            <person name="Xiao X."/>
            <person name="Malainual N."/>
            <person name="Hou J."/>
            <person name="Wang L."/>
            <person name="Wang M."/>
            <person name="Yang K."/>
            <person name="Cui Y."/>
            <person name="Leung E."/>
            <person name="Nong W."/>
            <person name="Shin S.-K."/>
            <person name="Au S."/>
            <person name="Jeong K.Y."/>
            <person name="Chew F.T."/>
            <person name="Hui J."/>
            <person name="Leung T.F."/>
            <person name="Tungtrongchitr A."/>
            <person name="Zhong N."/>
            <person name="Liu Z."/>
            <person name="Tsui S."/>
        </authorList>
    </citation>
    <scope>NUCLEOTIDE SEQUENCE</scope>
    <source>
        <strain evidence="4">Derf</strain>
        <tissue evidence="4">Whole organism</tissue>
    </source>
</reference>
<dbReference type="PANTHER" id="PTHR46232:SF1">
    <property type="entry name" value="SWI_SNF-RELATED MATRIX-ASSOCIATED ACTIN-DEPENDENT REGULATOR OF CHROMATIN SUBFAMILY E MEMBER 1"/>
    <property type="match status" value="1"/>
</dbReference>
<evidence type="ECO:0000259" key="3">
    <source>
        <dbReference type="PROSITE" id="PS50118"/>
    </source>
</evidence>
<name>A0A922HQU5_DERFA</name>
<accession>A0A922HQU5</accession>
<dbReference type="GO" id="GO:0031492">
    <property type="term" value="F:nucleosomal DNA binding"/>
    <property type="evidence" value="ECO:0007669"/>
    <property type="project" value="TreeGrafter"/>
</dbReference>
<feature type="region of interest" description="Disordered" evidence="2">
    <location>
        <begin position="139"/>
        <end position="171"/>
    </location>
</feature>
<protein>
    <submittedName>
        <fullName evidence="4">High mobility group</fullName>
    </submittedName>
</protein>
<evidence type="ECO:0000313" key="5">
    <source>
        <dbReference type="Proteomes" id="UP000790347"/>
    </source>
</evidence>
<dbReference type="SMART" id="SM00398">
    <property type="entry name" value="HMG"/>
    <property type="match status" value="1"/>
</dbReference>